<dbReference type="GO" id="GO:0005829">
    <property type="term" value="C:cytosol"/>
    <property type="evidence" value="ECO:0007669"/>
    <property type="project" value="TreeGrafter"/>
</dbReference>
<feature type="chain" id="PRO_5026321620" evidence="1">
    <location>
        <begin position="24"/>
        <end position="270"/>
    </location>
</feature>
<dbReference type="Proteomes" id="UP000425916">
    <property type="component" value="Chromosome"/>
</dbReference>
<keyword evidence="3" id="KW-0326">Glycosidase</keyword>
<evidence type="ECO:0000259" key="2">
    <source>
        <dbReference type="Pfam" id="PF01048"/>
    </source>
</evidence>
<dbReference type="CDD" id="cd09008">
    <property type="entry name" value="MTAN"/>
    <property type="match status" value="1"/>
</dbReference>
<evidence type="ECO:0000313" key="3">
    <source>
        <dbReference type="EMBL" id="QGP92608.1"/>
    </source>
</evidence>
<dbReference type="InterPro" id="IPR035994">
    <property type="entry name" value="Nucleoside_phosphorylase_sf"/>
</dbReference>
<gene>
    <name evidence="3" type="primary">mtnN</name>
    <name evidence="3" type="ORF">MGLY_19940</name>
</gene>
<dbReference type="PANTHER" id="PTHR46832">
    <property type="entry name" value="5'-METHYLTHIOADENOSINE/S-ADENOSYLHOMOCYSTEINE NUCLEOSIDASE"/>
    <property type="match status" value="1"/>
</dbReference>
<dbReference type="GO" id="GO:0019284">
    <property type="term" value="P:L-methionine salvage from S-adenosylmethionine"/>
    <property type="evidence" value="ECO:0007669"/>
    <property type="project" value="TreeGrafter"/>
</dbReference>
<dbReference type="Pfam" id="PF01048">
    <property type="entry name" value="PNP_UDP_1"/>
    <property type="match status" value="1"/>
</dbReference>
<organism evidence="3 4">
    <name type="scientific">Neomoorella glycerini</name>
    <dbReference type="NCBI Taxonomy" id="55779"/>
    <lineage>
        <taxon>Bacteria</taxon>
        <taxon>Bacillati</taxon>
        <taxon>Bacillota</taxon>
        <taxon>Clostridia</taxon>
        <taxon>Neomoorellales</taxon>
        <taxon>Neomoorellaceae</taxon>
        <taxon>Neomoorella</taxon>
    </lineage>
</organism>
<protein>
    <submittedName>
        <fullName evidence="3">5'-methylthioadenosine/S-adenosylhomocysteine nucleosidase</fullName>
        <ecNumber evidence="3">3.2.2.9</ecNumber>
    </submittedName>
</protein>
<keyword evidence="1" id="KW-0732">Signal</keyword>
<name>A0A6I5ZSA8_9FIRM</name>
<dbReference type="RefSeq" id="WP_211661857.1">
    <property type="nucleotide sequence ID" value="NZ_CP046244.1"/>
</dbReference>
<dbReference type="GO" id="GO:0008930">
    <property type="term" value="F:methylthioadenosine nucleosidase activity"/>
    <property type="evidence" value="ECO:0007669"/>
    <property type="project" value="TreeGrafter"/>
</dbReference>
<evidence type="ECO:0000256" key="1">
    <source>
        <dbReference type="SAM" id="SignalP"/>
    </source>
</evidence>
<feature type="signal peptide" evidence="1">
    <location>
        <begin position="1"/>
        <end position="23"/>
    </location>
</feature>
<evidence type="ECO:0000313" key="4">
    <source>
        <dbReference type="Proteomes" id="UP000425916"/>
    </source>
</evidence>
<accession>A0A6I5ZSA8</accession>
<feature type="domain" description="Nucleoside phosphorylase" evidence="2">
    <location>
        <begin position="33"/>
        <end position="246"/>
    </location>
</feature>
<dbReference type="EC" id="3.2.2.9" evidence="3"/>
<dbReference type="GO" id="GO:0009116">
    <property type="term" value="P:nucleoside metabolic process"/>
    <property type="evidence" value="ECO:0007669"/>
    <property type="project" value="InterPro"/>
</dbReference>
<dbReference type="AlphaFoldDB" id="A0A6I5ZSA8"/>
<keyword evidence="3" id="KW-0378">Hydrolase</keyword>
<proteinExistence type="predicted"/>
<dbReference type="PANTHER" id="PTHR46832:SF1">
    <property type="entry name" value="5'-METHYLTHIOADENOSINE_S-ADENOSYLHOMOCYSTEINE NUCLEOSIDASE"/>
    <property type="match status" value="1"/>
</dbReference>
<reference evidence="3 4" key="1">
    <citation type="submission" date="2019-11" db="EMBL/GenBank/DDBJ databases">
        <title>Genome sequence of Moorella glycerini DSM11254.</title>
        <authorList>
            <person name="Poehlein A."/>
            <person name="Boeer T."/>
            <person name="Daniel R."/>
        </authorList>
    </citation>
    <scope>NUCLEOTIDE SEQUENCE [LARGE SCALE GENOMIC DNA]</scope>
    <source>
        <strain evidence="3 4">DSM 11254</strain>
    </source>
</reference>
<dbReference type="GO" id="GO:0008782">
    <property type="term" value="F:adenosylhomocysteine nucleosidase activity"/>
    <property type="evidence" value="ECO:0007669"/>
    <property type="project" value="UniProtKB-EC"/>
</dbReference>
<sequence length="270" mass="29898">MTKKYFFLVFALFFFIALGGANAGATDIDARPLVVQGAMDLEIQELVKALDKPKEITFGSWTFWQGTIDNLPVVVSRTEVGITNAAAATLLAIEKFQPWAIINQGTSGGHDPSLHRFDIVLGEKAINYGKFKSNHRDYGQGTNPLEWIPEDVKLNLDGKRISFHGFEGDPELLKIAESVASSYQYGRVVKGIIGTADEWNRELDRIKWAHERLGTSVEEMETASAAQVARAYNIPFLGIRILSNSDPKMKTGILRQGPIARNMSCKSLKP</sequence>
<dbReference type="InterPro" id="IPR000845">
    <property type="entry name" value="Nucleoside_phosphorylase_d"/>
</dbReference>
<keyword evidence="4" id="KW-1185">Reference proteome</keyword>
<dbReference type="Gene3D" id="3.40.50.1580">
    <property type="entry name" value="Nucleoside phosphorylase domain"/>
    <property type="match status" value="1"/>
</dbReference>
<dbReference type="SUPFAM" id="SSF53167">
    <property type="entry name" value="Purine and uridine phosphorylases"/>
    <property type="match status" value="1"/>
</dbReference>
<dbReference type="EMBL" id="CP046244">
    <property type="protein sequence ID" value="QGP92608.1"/>
    <property type="molecule type" value="Genomic_DNA"/>
</dbReference>